<sequence length="293" mass="32706">MERMICAGRDSLIVRPMTGVPPLEIYDAYHDEIQAIFRSRLLTQVLIALGSGSRSLPALRDATGSSSQALIPKIRQLEALQYVEQVRGDYVLTPIGRLVEPEIERLVTLMGVLGRHREFWVEHELDSIPPESLGELRHLYNAMVIRDVEEDIYAVHAMFAEIIRKASWVHGVSSIMSPVQANLIEQVIIENKPVELVVSPEIAGKLAKEPYRATLESLKEYSRAVIYVSPAPFRLGMAVTESCLSLGLYRRDTGTYDTASDLVSSDPAAVAWGERVFRHYRAIASPLSIPPDK</sequence>
<evidence type="ECO:0000313" key="2">
    <source>
        <dbReference type="EMBL" id="MDV2482822.1"/>
    </source>
</evidence>
<comment type="caution">
    <text evidence="2">The sequence shown here is derived from an EMBL/GenBank/DDBJ whole genome shotgun (WGS) entry which is preliminary data.</text>
</comment>
<dbReference type="InterPro" id="IPR016490">
    <property type="entry name" value="Tscrpt_reg_HTH_AF0396-typ3"/>
</dbReference>
<name>A0ABU3X5D0_9EURY</name>
<dbReference type="Proteomes" id="UP001281203">
    <property type="component" value="Unassembled WGS sequence"/>
</dbReference>
<dbReference type="SUPFAM" id="SSF46785">
    <property type="entry name" value="Winged helix' DNA-binding domain"/>
    <property type="match status" value="1"/>
</dbReference>
<reference evidence="2 3" key="1">
    <citation type="submission" date="2019-10" db="EMBL/GenBank/DDBJ databases">
        <title>Isolation and characterization of Methanoculleus sp. Wushi-C6 from a hot spring well.</title>
        <authorList>
            <person name="Chen S.-C."/>
            <person name="Lan Z.-H."/>
            <person name="You Y.-T."/>
            <person name="Lai M.-C."/>
        </authorList>
    </citation>
    <scope>NUCLEOTIDE SEQUENCE [LARGE SCALE GENOMIC DNA]</scope>
    <source>
        <strain evidence="2 3">Wushi-C6</strain>
    </source>
</reference>
<feature type="domain" description="Methanogenesis regulatory protein FilR1 middle" evidence="1">
    <location>
        <begin position="152"/>
        <end position="282"/>
    </location>
</feature>
<proteinExistence type="predicted"/>
<protein>
    <submittedName>
        <fullName evidence="2">DUF1724 domain-containing protein</fullName>
    </submittedName>
</protein>
<dbReference type="InterPro" id="IPR036390">
    <property type="entry name" value="WH_DNA-bd_sf"/>
</dbReference>
<dbReference type="InterPro" id="IPR013561">
    <property type="entry name" value="FilR1_middle_dom"/>
</dbReference>
<dbReference type="EMBL" id="WBKO01000003">
    <property type="protein sequence ID" value="MDV2482822.1"/>
    <property type="molecule type" value="Genomic_DNA"/>
</dbReference>
<keyword evidence="3" id="KW-1185">Reference proteome</keyword>
<dbReference type="Pfam" id="PF08350">
    <property type="entry name" value="FilR1_middle"/>
    <property type="match status" value="1"/>
</dbReference>
<evidence type="ECO:0000259" key="1">
    <source>
        <dbReference type="Pfam" id="PF08350"/>
    </source>
</evidence>
<organism evidence="2 3">
    <name type="scientific">Methanoculleus caldifontis</name>
    <dbReference type="NCBI Taxonomy" id="2651577"/>
    <lineage>
        <taxon>Archaea</taxon>
        <taxon>Methanobacteriati</taxon>
        <taxon>Methanobacteriota</taxon>
        <taxon>Stenosarchaea group</taxon>
        <taxon>Methanomicrobia</taxon>
        <taxon>Methanomicrobiales</taxon>
        <taxon>Methanomicrobiaceae</taxon>
        <taxon>Methanoculleus</taxon>
    </lineage>
</organism>
<accession>A0ABU3X5D0</accession>
<dbReference type="PIRSF" id="PIRSF006692">
    <property type="entry name" value="TF_HTH_AF0396_prd"/>
    <property type="match status" value="1"/>
</dbReference>
<evidence type="ECO:0000313" key="3">
    <source>
        <dbReference type="Proteomes" id="UP001281203"/>
    </source>
</evidence>
<gene>
    <name evidence="2" type="ORF">F8E02_12650</name>
</gene>